<dbReference type="EMBL" id="JABBFZ010000013">
    <property type="protein sequence ID" value="NML33322.1"/>
    <property type="molecule type" value="Genomic_DNA"/>
</dbReference>
<comment type="caution">
    <text evidence="1">The sequence shown here is derived from an EMBL/GenBank/DDBJ whole genome shotgun (WGS) entry which is preliminary data.</text>
</comment>
<proteinExistence type="predicted"/>
<gene>
    <name evidence="1" type="ORF">HHL14_21110</name>
</gene>
<dbReference type="AlphaFoldDB" id="A0A7X9ZYM6"/>
<protein>
    <submittedName>
        <fullName evidence="1">Uncharacterized protein</fullName>
    </submittedName>
</protein>
<organism evidence="1 2">
    <name type="scientific">Paraburkholderia antibiotica</name>
    <dbReference type="NCBI Taxonomy" id="2728839"/>
    <lineage>
        <taxon>Bacteria</taxon>
        <taxon>Pseudomonadati</taxon>
        <taxon>Pseudomonadota</taxon>
        <taxon>Betaproteobacteria</taxon>
        <taxon>Burkholderiales</taxon>
        <taxon>Burkholderiaceae</taxon>
        <taxon>Paraburkholderia</taxon>
    </lineage>
</organism>
<reference evidence="1 2" key="1">
    <citation type="submission" date="2020-04" db="EMBL/GenBank/DDBJ databases">
        <title>Paraburkholderia sp. G-4-1-8 isolated from soil.</title>
        <authorList>
            <person name="Dahal R.H."/>
        </authorList>
    </citation>
    <scope>NUCLEOTIDE SEQUENCE [LARGE SCALE GENOMIC DNA]</scope>
    <source>
        <strain evidence="1 2">G-4-1-8</strain>
    </source>
</reference>
<name>A0A7X9ZYM6_9BURK</name>
<accession>A0A7X9ZYM6</accession>
<dbReference type="RefSeq" id="WP_169499556.1">
    <property type="nucleotide sequence ID" value="NZ_JABBFZ010000013.1"/>
</dbReference>
<dbReference type="Proteomes" id="UP000583127">
    <property type="component" value="Unassembled WGS sequence"/>
</dbReference>
<keyword evidence="2" id="KW-1185">Reference proteome</keyword>
<sequence length="71" mass="8453">MISHTYDQWRHCITVECGLALTPAFIAERLTIWRNAQAEETSRFRRLYGDQHWKAVTAWFEQAGREQEITQ</sequence>
<evidence type="ECO:0000313" key="2">
    <source>
        <dbReference type="Proteomes" id="UP000583127"/>
    </source>
</evidence>
<evidence type="ECO:0000313" key="1">
    <source>
        <dbReference type="EMBL" id="NML33322.1"/>
    </source>
</evidence>